<feature type="domain" description="F-box" evidence="1">
    <location>
        <begin position="6"/>
        <end position="43"/>
    </location>
</feature>
<dbReference type="Pfam" id="PF00646">
    <property type="entry name" value="F-box"/>
    <property type="match status" value="1"/>
</dbReference>
<dbReference type="EMBL" id="JACAZI010000002">
    <property type="protein sequence ID" value="KAF7369105.1"/>
    <property type="molecule type" value="Genomic_DNA"/>
</dbReference>
<name>A0A8H6YXX6_9AGAR</name>
<dbReference type="SUPFAM" id="SSF81383">
    <property type="entry name" value="F-box domain"/>
    <property type="match status" value="1"/>
</dbReference>
<gene>
    <name evidence="2" type="ORF">MVEN_00237700</name>
</gene>
<organism evidence="2 3">
    <name type="scientific">Mycena venus</name>
    <dbReference type="NCBI Taxonomy" id="2733690"/>
    <lineage>
        <taxon>Eukaryota</taxon>
        <taxon>Fungi</taxon>
        <taxon>Dikarya</taxon>
        <taxon>Basidiomycota</taxon>
        <taxon>Agaricomycotina</taxon>
        <taxon>Agaricomycetes</taxon>
        <taxon>Agaricomycetidae</taxon>
        <taxon>Agaricales</taxon>
        <taxon>Marasmiineae</taxon>
        <taxon>Mycenaceae</taxon>
        <taxon>Mycena</taxon>
    </lineage>
</organism>
<evidence type="ECO:0000259" key="1">
    <source>
        <dbReference type="Pfam" id="PF00646"/>
    </source>
</evidence>
<dbReference type="InterPro" id="IPR001810">
    <property type="entry name" value="F-box_dom"/>
</dbReference>
<proteinExistence type="predicted"/>
<dbReference type="InterPro" id="IPR036047">
    <property type="entry name" value="F-box-like_dom_sf"/>
</dbReference>
<protein>
    <recommendedName>
        <fullName evidence="1">F-box domain-containing protein</fullName>
    </recommendedName>
</protein>
<dbReference type="Proteomes" id="UP000620124">
    <property type="component" value="Unassembled WGS sequence"/>
</dbReference>
<dbReference type="AlphaFoldDB" id="A0A8H6YXX6"/>
<accession>A0A8H6YXX6</accession>
<sequence length="363" mass="41200">MTGQFLLFPQELVDEMLDHLDHVSLKTCSLVCRAWLARSRSHVFGTCSLDPTNILGFRDLLQSSGCTFIPHVRRINSYRAWENNRCFDEMVADLRRLARVHTLDIFLDFKAFDGAADALFRTGFITAFPQVTHLILGCDNVSWPAPLFDTICIFPALQELRIQEMTLDFKLTAPPVSAVPPLGLHHLQLDLLSTVPILGWLHAFNRLSGVDSLTLPLLQRRDGPAVRRLLQELGGNLYHLDIALSWSWKTFANPATVYDLSLHPNLKTLAISDYSEYPLENSDPNPMTPFITRLTTPALECFLLDLHLSMYQNMDWAALDEFFSPARLPRLRTVLCRSRGDQTFLRGALPILRASGVLWTERL</sequence>
<evidence type="ECO:0000313" key="2">
    <source>
        <dbReference type="EMBL" id="KAF7369105.1"/>
    </source>
</evidence>
<comment type="caution">
    <text evidence="2">The sequence shown here is derived from an EMBL/GenBank/DDBJ whole genome shotgun (WGS) entry which is preliminary data.</text>
</comment>
<keyword evidence="3" id="KW-1185">Reference proteome</keyword>
<reference evidence="2" key="1">
    <citation type="submission" date="2020-05" db="EMBL/GenBank/DDBJ databases">
        <title>Mycena genomes resolve the evolution of fungal bioluminescence.</title>
        <authorList>
            <person name="Tsai I.J."/>
        </authorList>
    </citation>
    <scope>NUCLEOTIDE SEQUENCE</scope>
    <source>
        <strain evidence="2">CCC161011</strain>
    </source>
</reference>
<dbReference type="OrthoDB" id="2788229at2759"/>
<evidence type="ECO:0000313" key="3">
    <source>
        <dbReference type="Proteomes" id="UP000620124"/>
    </source>
</evidence>